<dbReference type="EMBL" id="NBWZ01000001">
    <property type="protein sequence ID" value="RFA07973.1"/>
    <property type="molecule type" value="Genomic_DNA"/>
</dbReference>
<comment type="caution">
    <text evidence="1">The sequence shown here is derived from an EMBL/GenBank/DDBJ whole genome shotgun (WGS) entry which is preliminary data.</text>
</comment>
<dbReference type="AlphaFoldDB" id="A0A3E0VEJ6"/>
<dbReference type="OrthoDB" id="4963691at2"/>
<sequence>MTFGRFVNSLFGGPAPEATPTVVDDVPAAATLTEDEQTAKALDDLRSTVRRAGRDLPTVLLSRLGQIDDLLRDVVATIAAQGASTEQRVLLEAMVRDYIPTPLHAFLALPERDRADDSAATALFAEQLGLLEGTVRDMLNQVRIGAIEELSTHGRFLADKFQAPDPGLTLGGR</sequence>
<evidence type="ECO:0000313" key="1">
    <source>
        <dbReference type="EMBL" id="RFA07973.1"/>
    </source>
</evidence>
<accession>A0A3E0VEJ6</accession>
<protein>
    <submittedName>
        <fullName evidence="1">Uncharacterized protein</fullName>
    </submittedName>
</protein>
<organism evidence="1 2">
    <name type="scientific">Subtercola boreus</name>
    <dbReference type="NCBI Taxonomy" id="120213"/>
    <lineage>
        <taxon>Bacteria</taxon>
        <taxon>Bacillati</taxon>
        <taxon>Actinomycetota</taxon>
        <taxon>Actinomycetes</taxon>
        <taxon>Micrococcales</taxon>
        <taxon>Microbacteriaceae</taxon>
        <taxon>Subtercola</taxon>
    </lineage>
</organism>
<name>A0A3E0VEJ6_9MICO</name>
<dbReference type="RefSeq" id="WP_116413391.1">
    <property type="nucleotide sequence ID" value="NZ_NBWZ01000001.1"/>
</dbReference>
<reference evidence="1 2" key="1">
    <citation type="submission" date="2017-04" db="EMBL/GenBank/DDBJ databases">
        <title>Comparative genome analysis of Subtercola boreus.</title>
        <authorList>
            <person name="Cho Y.-J."/>
            <person name="Cho A."/>
            <person name="Kim O.-S."/>
            <person name="Lee J.-I."/>
        </authorList>
    </citation>
    <scope>NUCLEOTIDE SEQUENCE [LARGE SCALE GENOMIC DNA]</scope>
    <source>
        <strain evidence="1 2">K300</strain>
    </source>
</reference>
<gene>
    <name evidence="1" type="ORF">B7R54_01135</name>
</gene>
<proteinExistence type="predicted"/>
<dbReference type="Proteomes" id="UP000256486">
    <property type="component" value="Unassembled WGS sequence"/>
</dbReference>
<keyword evidence="2" id="KW-1185">Reference proteome</keyword>
<evidence type="ECO:0000313" key="2">
    <source>
        <dbReference type="Proteomes" id="UP000256486"/>
    </source>
</evidence>